<dbReference type="AlphaFoldDB" id="A0A0A9BLU6"/>
<keyword evidence="3" id="KW-0813">Transport</keyword>
<evidence type="ECO:0000256" key="1">
    <source>
        <dbReference type="ARBA" id="ARBA00004141"/>
    </source>
</evidence>
<reference evidence="8" key="1">
    <citation type="submission" date="2014-09" db="EMBL/GenBank/DDBJ databases">
        <authorList>
            <person name="Magalhaes I.L.F."/>
            <person name="Oliveira U."/>
            <person name="Santos F.R."/>
            <person name="Vidigal T.H.D.A."/>
            <person name="Brescovit A.D."/>
            <person name="Santos A.J."/>
        </authorList>
    </citation>
    <scope>NUCLEOTIDE SEQUENCE</scope>
    <source>
        <tissue evidence="8">Shoot tissue taken approximately 20 cm above the soil surface</tissue>
    </source>
</reference>
<comment type="subcellular location">
    <subcellularLocation>
        <location evidence="1">Membrane</location>
        <topology evidence="1">Multi-pass membrane protein</topology>
    </subcellularLocation>
</comment>
<protein>
    <submittedName>
        <fullName evidence="8">Uncharacterized protein</fullName>
    </submittedName>
</protein>
<dbReference type="PANTHER" id="PTHR31064:SF8">
    <property type="entry name" value="CATION TRANSPORTER HKT1_1"/>
    <property type="match status" value="1"/>
</dbReference>
<dbReference type="InterPro" id="IPR003445">
    <property type="entry name" value="Cat_transpt"/>
</dbReference>
<organism evidence="8">
    <name type="scientific">Arundo donax</name>
    <name type="common">Giant reed</name>
    <name type="synonym">Donax arundinaceus</name>
    <dbReference type="NCBI Taxonomy" id="35708"/>
    <lineage>
        <taxon>Eukaryota</taxon>
        <taxon>Viridiplantae</taxon>
        <taxon>Streptophyta</taxon>
        <taxon>Embryophyta</taxon>
        <taxon>Tracheophyta</taxon>
        <taxon>Spermatophyta</taxon>
        <taxon>Magnoliopsida</taxon>
        <taxon>Liliopsida</taxon>
        <taxon>Poales</taxon>
        <taxon>Poaceae</taxon>
        <taxon>PACMAD clade</taxon>
        <taxon>Arundinoideae</taxon>
        <taxon>Arundineae</taxon>
        <taxon>Arundo</taxon>
    </lineage>
</organism>
<evidence type="ECO:0000256" key="6">
    <source>
        <dbReference type="ARBA" id="ARBA00023065"/>
    </source>
</evidence>
<dbReference type="GO" id="GO:0030001">
    <property type="term" value="P:metal ion transport"/>
    <property type="evidence" value="ECO:0007669"/>
    <property type="project" value="UniProtKB-ARBA"/>
</dbReference>
<proteinExistence type="inferred from homology"/>
<dbReference type="Pfam" id="PF02386">
    <property type="entry name" value="TrkH"/>
    <property type="match status" value="1"/>
</dbReference>
<dbReference type="EMBL" id="GBRH01234802">
    <property type="protein sequence ID" value="JAD63093.1"/>
    <property type="molecule type" value="Transcribed_RNA"/>
</dbReference>
<keyword evidence="6" id="KW-0406">Ion transport</keyword>
<keyword evidence="5" id="KW-1133">Transmembrane helix</keyword>
<dbReference type="PANTHER" id="PTHR31064">
    <property type="entry name" value="POTASSIUM TRANSPORT PROTEIN DDB_G0292412-RELATED"/>
    <property type="match status" value="1"/>
</dbReference>
<name>A0A0A9BLU6_ARUDO</name>
<evidence type="ECO:0000313" key="8">
    <source>
        <dbReference type="EMBL" id="JAD63093.1"/>
    </source>
</evidence>
<evidence type="ECO:0000256" key="7">
    <source>
        <dbReference type="ARBA" id="ARBA00023136"/>
    </source>
</evidence>
<dbReference type="PROSITE" id="PS51257">
    <property type="entry name" value="PROKAR_LIPOPROTEIN"/>
    <property type="match status" value="1"/>
</dbReference>
<keyword evidence="4" id="KW-0812">Transmembrane</keyword>
<reference evidence="8" key="2">
    <citation type="journal article" date="2015" name="Data Brief">
        <title>Shoot transcriptome of the giant reed, Arundo donax.</title>
        <authorList>
            <person name="Barrero R.A."/>
            <person name="Guerrero F.D."/>
            <person name="Moolhuijzen P."/>
            <person name="Goolsby J.A."/>
            <person name="Tidwell J."/>
            <person name="Bellgard S.E."/>
            <person name="Bellgard M.I."/>
        </authorList>
    </citation>
    <scope>NUCLEOTIDE SEQUENCE</scope>
    <source>
        <tissue evidence="8">Shoot tissue taken approximately 20 cm above the soil surface</tissue>
    </source>
</reference>
<evidence type="ECO:0000256" key="2">
    <source>
        <dbReference type="ARBA" id="ARBA00010864"/>
    </source>
</evidence>
<evidence type="ECO:0000256" key="5">
    <source>
        <dbReference type="ARBA" id="ARBA00022989"/>
    </source>
</evidence>
<sequence length="126" mass="14009">MWKNFTITSPASLALFTFLSCITERKSMAADPLNFNVFSIVFEVISAFGNVGYSLGYSCDKLLKPDANCKAASYGFVGWWTDEGKLIIIMVMFLGRLKKFIVKEGKLDCAPTTTHQRVEAARLPTP</sequence>
<evidence type="ECO:0000256" key="4">
    <source>
        <dbReference type="ARBA" id="ARBA00022692"/>
    </source>
</evidence>
<dbReference type="GO" id="GO:0005886">
    <property type="term" value="C:plasma membrane"/>
    <property type="evidence" value="ECO:0007669"/>
    <property type="project" value="TreeGrafter"/>
</dbReference>
<keyword evidence="7" id="KW-0472">Membrane</keyword>
<dbReference type="GO" id="GO:0098662">
    <property type="term" value="P:inorganic cation transmembrane transport"/>
    <property type="evidence" value="ECO:0007669"/>
    <property type="project" value="UniProtKB-ARBA"/>
</dbReference>
<comment type="similarity">
    <text evidence="2">Belongs to the TrkH potassium transport family. HKT (TC 2.A.38.3) subfamily.</text>
</comment>
<accession>A0A0A9BLU6</accession>
<dbReference type="InterPro" id="IPR051143">
    <property type="entry name" value="TrkH_K-transport"/>
</dbReference>
<evidence type="ECO:0000256" key="3">
    <source>
        <dbReference type="ARBA" id="ARBA00022448"/>
    </source>
</evidence>
<dbReference type="GO" id="GO:0008324">
    <property type="term" value="F:monoatomic cation transmembrane transporter activity"/>
    <property type="evidence" value="ECO:0007669"/>
    <property type="project" value="InterPro"/>
</dbReference>